<protein>
    <submittedName>
        <fullName evidence="3">D-galactarate dehydratase</fullName>
    </submittedName>
</protein>
<dbReference type="EMBL" id="CP045798">
    <property type="protein sequence ID" value="QNB45626.1"/>
    <property type="molecule type" value="Genomic_DNA"/>
</dbReference>
<dbReference type="RefSeq" id="WP_034419925.1">
    <property type="nucleotide sequence ID" value="NZ_CP045798.1"/>
</dbReference>
<evidence type="ECO:0000256" key="1">
    <source>
        <dbReference type="ARBA" id="ARBA00023239"/>
    </source>
</evidence>
<dbReference type="Pfam" id="PF08666">
    <property type="entry name" value="SAF"/>
    <property type="match status" value="1"/>
</dbReference>
<dbReference type="OrthoDB" id="9804574at2"/>
<dbReference type="PANTHER" id="PTHR30536">
    <property type="entry name" value="ALTRONATE/GALACTARATE DEHYDRATASE"/>
    <property type="match status" value="1"/>
</dbReference>
<dbReference type="InterPro" id="IPR052172">
    <property type="entry name" value="UxaA_altronate/galactarate_dh"/>
</dbReference>
<dbReference type="PANTHER" id="PTHR30536:SF5">
    <property type="entry name" value="ALTRONATE DEHYDRATASE"/>
    <property type="match status" value="1"/>
</dbReference>
<dbReference type="GO" id="GO:0016829">
    <property type="term" value="F:lyase activity"/>
    <property type="evidence" value="ECO:0007669"/>
    <property type="project" value="UniProtKB-KW"/>
</dbReference>
<dbReference type="CDD" id="cd11613">
    <property type="entry name" value="SAF_AH_GD"/>
    <property type="match status" value="1"/>
</dbReference>
<evidence type="ECO:0000313" key="4">
    <source>
        <dbReference type="Proteomes" id="UP000515847"/>
    </source>
</evidence>
<gene>
    <name evidence="3" type="ORF">BR63_04415</name>
</gene>
<organism evidence="3 4">
    <name type="scientific">Thermanaerosceptrum fracticalcis</name>
    <dbReference type="NCBI Taxonomy" id="1712410"/>
    <lineage>
        <taxon>Bacteria</taxon>
        <taxon>Bacillati</taxon>
        <taxon>Bacillota</taxon>
        <taxon>Clostridia</taxon>
        <taxon>Eubacteriales</taxon>
        <taxon>Peptococcaceae</taxon>
        <taxon>Thermanaerosceptrum</taxon>
    </lineage>
</organism>
<sequence>MSTKISWVVDEVKDNVATILSTEIKAGMTIPVSVAGQELQIKVNADIPYGHKVAIKPIKKGETVFKYGLSIGTAMTDIAVGDHVHVHNIEPNRGRGDLAAAAKKGECK</sequence>
<dbReference type="AlphaFoldDB" id="A0A7G6E0M2"/>
<accession>A0A7G6E0M2</accession>
<proteinExistence type="predicted"/>
<evidence type="ECO:0000259" key="2">
    <source>
        <dbReference type="SMART" id="SM00858"/>
    </source>
</evidence>
<evidence type="ECO:0000313" key="3">
    <source>
        <dbReference type="EMBL" id="QNB45626.1"/>
    </source>
</evidence>
<reference evidence="3 4" key="1">
    <citation type="journal article" date="2019" name="Front. Microbiol.">
        <title>Thermoanaerosceptrum fracticalcis gen. nov. sp. nov., a Novel Fumarate-Fermenting Microorganism From a Deep Fractured Carbonate Aquifer of the US Great Basin.</title>
        <authorList>
            <person name="Hamilton-Brehm S.D."/>
            <person name="Stewart L.E."/>
            <person name="Zavarin M."/>
            <person name="Caldwell M."/>
            <person name="Lawson P.A."/>
            <person name="Onstott T.C."/>
            <person name="Grzymski J."/>
            <person name="Neveux I."/>
            <person name="Lollar B.S."/>
            <person name="Russell C.E."/>
            <person name="Moser D.P."/>
        </authorList>
    </citation>
    <scope>NUCLEOTIDE SEQUENCE [LARGE SCALE GENOMIC DNA]</scope>
    <source>
        <strain evidence="3 4">DRI-13</strain>
    </source>
</reference>
<keyword evidence="4" id="KW-1185">Reference proteome</keyword>
<dbReference type="GO" id="GO:0019698">
    <property type="term" value="P:D-galacturonate catabolic process"/>
    <property type="evidence" value="ECO:0007669"/>
    <property type="project" value="TreeGrafter"/>
</dbReference>
<dbReference type="Gene3D" id="2.30.130.110">
    <property type="match status" value="1"/>
</dbReference>
<dbReference type="Proteomes" id="UP000515847">
    <property type="component" value="Chromosome"/>
</dbReference>
<feature type="domain" description="SAF" evidence="2">
    <location>
        <begin position="14"/>
        <end position="90"/>
    </location>
</feature>
<dbReference type="InterPro" id="IPR044144">
    <property type="entry name" value="SAF_UxaA/GarD"/>
</dbReference>
<name>A0A7G6E0M2_THEFR</name>
<dbReference type="KEGG" id="tfr:BR63_04415"/>
<dbReference type="InterPro" id="IPR013974">
    <property type="entry name" value="SAF"/>
</dbReference>
<dbReference type="SMART" id="SM00858">
    <property type="entry name" value="SAF"/>
    <property type="match status" value="1"/>
</dbReference>
<keyword evidence="1" id="KW-0456">Lyase</keyword>